<feature type="transmembrane region" description="Helical" evidence="2">
    <location>
        <begin position="49"/>
        <end position="67"/>
    </location>
</feature>
<evidence type="ECO:0000313" key="3">
    <source>
        <dbReference type="EMBL" id="KKK93221.1"/>
    </source>
</evidence>
<keyword evidence="2" id="KW-0472">Membrane</keyword>
<evidence type="ECO:0000256" key="2">
    <source>
        <dbReference type="SAM" id="Phobius"/>
    </source>
</evidence>
<dbReference type="AlphaFoldDB" id="A0A0F9C951"/>
<organism evidence="3">
    <name type="scientific">marine sediment metagenome</name>
    <dbReference type="NCBI Taxonomy" id="412755"/>
    <lineage>
        <taxon>unclassified sequences</taxon>
        <taxon>metagenomes</taxon>
        <taxon>ecological metagenomes</taxon>
    </lineage>
</organism>
<proteinExistence type="predicted"/>
<accession>A0A0F9C951</accession>
<dbReference type="EMBL" id="LAZR01047866">
    <property type="protein sequence ID" value="KKK93221.1"/>
    <property type="molecule type" value="Genomic_DNA"/>
</dbReference>
<feature type="compositionally biased region" description="Basic and acidic residues" evidence="1">
    <location>
        <begin position="7"/>
        <end position="24"/>
    </location>
</feature>
<name>A0A0F9C951_9ZZZZ</name>
<evidence type="ECO:0000256" key="1">
    <source>
        <dbReference type="SAM" id="MobiDB-lite"/>
    </source>
</evidence>
<gene>
    <name evidence="3" type="ORF">LCGC14_2695080</name>
</gene>
<keyword evidence="2" id="KW-1133">Transmembrane helix</keyword>
<reference evidence="3" key="1">
    <citation type="journal article" date="2015" name="Nature">
        <title>Complex archaea that bridge the gap between prokaryotes and eukaryotes.</title>
        <authorList>
            <person name="Spang A."/>
            <person name="Saw J.H."/>
            <person name="Jorgensen S.L."/>
            <person name="Zaremba-Niedzwiedzka K."/>
            <person name="Martijn J."/>
            <person name="Lind A.E."/>
            <person name="van Eijk R."/>
            <person name="Schleper C."/>
            <person name="Guy L."/>
            <person name="Ettema T.J."/>
        </authorList>
    </citation>
    <scope>NUCLEOTIDE SEQUENCE</scope>
</reference>
<protein>
    <submittedName>
        <fullName evidence="3">Uncharacterized protein</fullName>
    </submittedName>
</protein>
<comment type="caution">
    <text evidence="3">The sequence shown here is derived from an EMBL/GenBank/DDBJ whole genome shotgun (WGS) entry which is preliminary data.</text>
</comment>
<keyword evidence="2" id="KW-0812">Transmembrane</keyword>
<sequence>MTSSNQDKNRLSELREKYGKRDGSTEYAEPEPDEYWAPKIRSFVRIRRFWHCLYGAWWVVVLRHYYWGMACACPGTCLTVGFCPLVTRWHWVERYARRNERV</sequence>
<feature type="region of interest" description="Disordered" evidence="1">
    <location>
        <begin position="1"/>
        <end position="30"/>
    </location>
</feature>